<evidence type="ECO:0000313" key="2">
    <source>
        <dbReference type="EMBL" id="SHJ68674.1"/>
    </source>
</evidence>
<gene>
    <name evidence="2" type="ORF">SAMN02745751_03132</name>
</gene>
<accession>A0A1M6LBZ9</accession>
<dbReference type="GO" id="GO:0046872">
    <property type="term" value="F:metal ion binding"/>
    <property type="evidence" value="ECO:0007669"/>
    <property type="project" value="UniProtKB-KW"/>
</dbReference>
<feature type="binding site" evidence="1">
    <location>
        <position position="34"/>
    </location>
    <ligand>
        <name>Mg(2+)</name>
        <dbReference type="ChEBI" id="CHEBI:18420"/>
        <label>1</label>
    </ligand>
</feature>
<proteinExistence type="predicted"/>
<evidence type="ECO:0000256" key="1">
    <source>
        <dbReference type="PIRSR" id="PIRSR605502-1"/>
    </source>
</evidence>
<sequence>MLGAIIGDIVGSRFEVENIKTKEFELFTDECLITDDSVMTMAVAKTLIELEQIWKNKADFTGDEYFKEVEKLAIKNMQELGRMYPLHGFGGMFLHWIFTENPVPYNSFGNGAAMRISPVAFGVSDEDEVKKLTKAITGVSHNHEEGYKGAEATSMAIYMAIEGCSKEEIRNRISEEYYPLDFKIDDIRDDYEFDVTCQGSVPQAITAFLESESFEDAIRIAVSVGGDSDTIAAIAGSIAEAYYGIPVELKRKAVTYLDDYLLGIYKEWYGLGV</sequence>
<keyword evidence="1" id="KW-0479">Metal-binding</keyword>
<dbReference type="InterPro" id="IPR050792">
    <property type="entry name" value="ADP-ribosylglycohydrolase"/>
</dbReference>
<reference evidence="2 3" key="1">
    <citation type="submission" date="2016-11" db="EMBL/GenBank/DDBJ databases">
        <authorList>
            <person name="Jaros S."/>
            <person name="Januszkiewicz K."/>
            <person name="Wedrychowicz H."/>
        </authorList>
    </citation>
    <scope>NUCLEOTIDE SEQUENCE [LARGE SCALE GENOMIC DNA]</scope>
    <source>
        <strain evidence="2 3">DSM 17477</strain>
    </source>
</reference>
<protein>
    <submittedName>
        <fullName evidence="2">ADP-ribosylglycohydrolase</fullName>
    </submittedName>
</protein>
<dbReference type="Gene3D" id="1.10.4080.10">
    <property type="entry name" value="ADP-ribosylation/Crystallin J1"/>
    <property type="match status" value="1"/>
</dbReference>
<dbReference type="EMBL" id="FQZL01000031">
    <property type="protein sequence ID" value="SHJ68674.1"/>
    <property type="molecule type" value="Genomic_DNA"/>
</dbReference>
<comment type="cofactor">
    <cofactor evidence="1">
        <name>Mg(2+)</name>
        <dbReference type="ChEBI" id="CHEBI:18420"/>
    </cofactor>
    <text evidence="1">Binds 2 magnesium ions per subunit.</text>
</comment>
<dbReference type="Proteomes" id="UP000184052">
    <property type="component" value="Unassembled WGS sequence"/>
</dbReference>
<dbReference type="RefSeq" id="WP_073050508.1">
    <property type="nucleotide sequence ID" value="NZ_FQZL01000031.1"/>
</dbReference>
<evidence type="ECO:0000313" key="3">
    <source>
        <dbReference type="Proteomes" id="UP000184052"/>
    </source>
</evidence>
<name>A0A1M6LBZ9_9FIRM</name>
<dbReference type="AlphaFoldDB" id="A0A1M6LBZ9"/>
<dbReference type="InterPro" id="IPR005502">
    <property type="entry name" value="Ribosyl_crysJ1"/>
</dbReference>
<dbReference type="PANTHER" id="PTHR16222">
    <property type="entry name" value="ADP-RIBOSYLGLYCOHYDROLASE"/>
    <property type="match status" value="1"/>
</dbReference>
<feature type="binding site" evidence="1">
    <location>
        <position position="36"/>
    </location>
    <ligand>
        <name>Mg(2+)</name>
        <dbReference type="ChEBI" id="CHEBI:18420"/>
        <label>1</label>
    </ligand>
</feature>
<dbReference type="PANTHER" id="PTHR16222:SF12">
    <property type="entry name" value="ADP-RIBOSYLGLYCOHYDROLASE-RELATED"/>
    <property type="match status" value="1"/>
</dbReference>
<feature type="binding site" evidence="1">
    <location>
        <position position="35"/>
    </location>
    <ligand>
        <name>Mg(2+)</name>
        <dbReference type="ChEBI" id="CHEBI:18420"/>
        <label>1</label>
    </ligand>
</feature>
<feature type="binding site" evidence="1">
    <location>
        <position position="227"/>
    </location>
    <ligand>
        <name>Mg(2+)</name>
        <dbReference type="ChEBI" id="CHEBI:18420"/>
        <label>1</label>
    </ligand>
</feature>
<dbReference type="OrthoDB" id="9814572at2"/>
<keyword evidence="2" id="KW-0378">Hydrolase</keyword>
<feature type="binding site" evidence="1">
    <location>
        <position position="230"/>
    </location>
    <ligand>
        <name>Mg(2+)</name>
        <dbReference type="ChEBI" id="CHEBI:18420"/>
        <label>1</label>
    </ligand>
</feature>
<feature type="binding site" evidence="1">
    <location>
        <position position="229"/>
    </location>
    <ligand>
        <name>Mg(2+)</name>
        <dbReference type="ChEBI" id="CHEBI:18420"/>
        <label>1</label>
    </ligand>
</feature>
<dbReference type="InterPro" id="IPR036705">
    <property type="entry name" value="Ribosyl_crysJ1_sf"/>
</dbReference>
<keyword evidence="1" id="KW-0460">Magnesium</keyword>
<organism evidence="2 3">
    <name type="scientific">Dethiosulfatibacter aminovorans DSM 17477</name>
    <dbReference type="NCBI Taxonomy" id="1121476"/>
    <lineage>
        <taxon>Bacteria</taxon>
        <taxon>Bacillati</taxon>
        <taxon>Bacillota</taxon>
        <taxon>Tissierellia</taxon>
        <taxon>Dethiosulfatibacter</taxon>
    </lineage>
</organism>
<dbReference type="SUPFAM" id="SSF101478">
    <property type="entry name" value="ADP-ribosylglycohydrolase"/>
    <property type="match status" value="1"/>
</dbReference>
<dbReference type="STRING" id="1121476.SAMN02745751_03132"/>
<dbReference type="GO" id="GO:0016787">
    <property type="term" value="F:hydrolase activity"/>
    <property type="evidence" value="ECO:0007669"/>
    <property type="project" value="UniProtKB-KW"/>
</dbReference>
<keyword evidence="3" id="KW-1185">Reference proteome</keyword>
<dbReference type="Pfam" id="PF03747">
    <property type="entry name" value="ADP_ribosyl_GH"/>
    <property type="match status" value="1"/>
</dbReference>